<dbReference type="Pfam" id="PF25030">
    <property type="entry name" value="M-HEAT_ATR"/>
    <property type="match status" value="1"/>
</dbReference>
<evidence type="ECO:0000313" key="23">
    <source>
        <dbReference type="EMBL" id="PIL25206.1"/>
    </source>
</evidence>
<evidence type="ECO:0000256" key="13">
    <source>
        <dbReference type="ARBA" id="ARBA00030020"/>
    </source>
</evidence>
<keyword evidence="12" id="KW-0539">Nucleus</keyword>
<dbReference type="InterPro" id="IPR014009">
    <property type="entry name" value="PIK_FAT"/>
</dbReference>
<dbReference type="CDD" id="cd05171">
    <property type="entry name" value="PIKKc_ATM"/>
    <property type="match status" value="1"/>
</dbReference>
<dbReference type="SUPFAM" id="SSF56112">
    <property type="entry name" value="Protein kinase-like (PK-like)"/>
    <property type="match status" value="1"/>
</dbReference>
<dbReference type="InterPro" id="IPR038980">
    <property type="entry name" value="ATM_plant"/>
</dbReference>
<evidence type="ECO:0000256" key="18">
    <source>
        <dbReference type="ARBA" id="ARBA00048679"/>
    </source>
</evidence>
<evidence type="ECO:0000256" key="2">
    <source>
        <dbReference type="ARBA" id="ARBA00010769"/>
    </source>
</evidence>
<keyword evidence="7" id="KW-0808">Transferase</keyword>
<keyword evidence="8" id="KW-0547">Nucleotide-binding</keyword>
<dbReference type="GO" id="GO:0035556">
    <property type="term" value="P:intracellular signal transduction"/>
    <property type="evidence" value="ECO:0007669"/>
    <property type="project" value="UniProtKB-ARBA"/>
</dbReference>
<comment type="subcellular location">
    <subcellularLocation>
        <location evidence="1">Nucleus</location>
    </subcellularLocation>
</comment>
<gene>
    <name evidence="23" type="ORF">GSI_13095</name>
</gene>
<keyword evidence="10" id="KW-0418">Kinase</keyword>
<dbReference type="EMBL" id="AYKW01000056">
    <property type="protein sequence ID" value="PIL25206.1"/>
    <property type="molecule type" value="Genomic_DNA"/>
</dbReference>
<sequence length="2484" mass="279946">MRRANVPAVSRAACHTAHTLLTYSKRLLSSQRVLLEIESFAKDLDVQGPAYPYDSVCDFMVLCLRVANQDVRLYRLQMEEKVLSWLTESWRIGSERRTSMPLHTTAHIHALLEGIVGASRRVRLQCGMMLPHCPIVDAVIEETQTKIIRDFQLHACLPPYRRPVPASESCSSIDGSQDDAGRTSLPFGDSADLTPPRGRERRISAFLLKSLEELTVTVSQRGPGYGFPTAERVRSSLDLAVTAFCFEASLVMNGTQSNRRVLQAACKLIGSIVPLLTDTRWKAEERRLILDALDPLARADEEGVQELEWEALVPPGERTGIRTQVLRKLLSTARTKPSETAHRRDLQRFVFRSADVQDAFVGLLEALRNVLRLAVGQSLDTGSQAMASVDDSDGFGPVRNAHAVTSLSTTRNAQQDEVHNSRIVDSCMTVLAVVPILQSSSGEPTRDRVLTDLVMNSEPHQFLALGPAYCEQVGRRTLNLSAATLNALLDKLLELSKVYSYQGNEETLLLVVNALDRTSHVWMDPTVATSGPGGRARTFSWETIDRLTQRSQRSWRVTDAIIRFLDRYLTKDPSQETWAMPVQDADGPEEDQFPAAVLPTLGNDDDIRIRFRIAATSPRLLTVGRLAQRDLMHEVYPNIQHNLSTHQENYESILTRLLCLGNIIISDASVRRGAYWHLLEVAFFSTMYLSHLKAVLWGVVERMGIETLSDLFNCYASQFAYSIRRGGIDLLKFPPELLGYRDRRECAEATFHSFTPTNLLAEGGAEEIEYGKELFVRHCQAVQKNEQAGLDECFVQLVACEIVYWLAPTPDLEAEAKLDDKLRAKTRYHKADPSFQERLKRDADAIVIAILKSFGDQDVSFSGRISDGIKSATNEDIVEAFESITRHRSLDTVESHEPNLPFYSTAVILRAIEWYRSRVNEADEPAVTYHVLHELFADIEASPLVNEQLRLLNAVSLWIACHHAHFKDECLLRTLTLRAVTMLAQVDLARGAQSLLEWCFSIYKVSPTKADYRLADVLIRISTIAHDFSQSRVDASVATLGMDLLTWAETQAEILRMNSLLKKQVLRALAAWPRELPDSLQLACEEVQFSDLTSVLVDHGVSASKFRLVRRIHNLAAQHEPDDFSKSDFWRLKGCIPPEKYLVDSDIDAFTSLLMLHHGQVDSIGSDQFERESVRVVHAKARDDSTSNSARKELPPCVPVSVARSAIVVSLRAMLDSSSAAQVHVAYKTLRTLMSVPCEEPYLNSSCSEDIRNELRYLKEYSKPLPEVSTLDLRGALMDDTMLQLAVDFDAWITRLTTILCNVLGTRDPFFSTLAPVLQSNRGFAEEVLPVLVHSLLQEEHRNHSYNTPGSVRSVLTEYFSAVLSFKDSTVPCHRAIISVILHLRRFHPSNKVKDALAHNKWLTLDFTTLGRSAIKCNAYTTALLFLELAAEYRPVENSSDESAREHILFEIYSHIDEPDGFYGIKTDDLPTFFVKRLRHENQWEKAFRYHGAMIESGSTGPSETDGVVHSMYALGFNQLALSTMQNFFADTNSTTESSALAYNLGWRAETWDLPENLGNDTSGATLYLALRAVYRERSTQTVTMTLRRAFVQEMNRLRDLGNENFTEIRQVTQNLMCLSQVRQWQGEEIQKALQSRRIDGAEWKPFTRIDPAFEFSNIEAIMATRISLVRSARQKEQRLQIGDLTSPFCDALLELEKASLLAQKLEQSFSPNVSQEFANVMWLTKEPKMAVQSLAALVSSHGMTNIMDDEHSKAQHAVLLAQLGTWSAEASVKKPSLIIDECFGPAVNLVARINTENFVSLDDGHATVFHQYAIFAERQYHSISKSPDALRWKIYVDRKREEIKQRQRRMTSVQGTPEYDTLKKEQSRAHQLLSQDIERSKEHLSQRTSFLASAVEMHSRCLAASDKFNEDSPIRLCSLWLANFDNDDPVLRFGEALDRVPSRKFVFLAHQLTARLSKSDRDQPTPNQEVLQTVIQRMGSEHPFHSLFPLYCLKGDRPPPKVSGISRRHSVRQGTPGASQLERVAAVSDVFDKLRSDPGAGERVKAVEHVCDASLEWAKYPIKHLFGKGKQTPRSLSVPEQVLIRKLKNVRVPVITATTPIDPTTEYRNCVWISYFDEVYTTAGGINLPKIIKCRGSDGKFYKQLYKGEGDDDLRQDAVMEQVFDLVNVVLRHDRETQKRKLGVRAYKVIPLASQAGVLEFVDNTTPLANWLKPAHIRYRPNDWSQDDVHKEMVGSDNKFSGQWRKEPQAVINRFDRVQQHFKPVMRHYFTEKHKTPMSWFAMRLHYARSVATNSIVGHILGLGDRHTSNILIDNKTGEVVHIDLGIAFEQGKLLPQPERVPFRLTADMVDGLGISGTQGVFHRCAEETLRVLRDGSETILTVLEVFRYDPLHSWTASEFKIKRAQATQPDETAQLTGEAFRFAVGIDMASGATDEAADRALSAVARKLDKTSSVEYTVNELITEASDSANLGLMYIGWAPHM</sequence>
<evidence type="ECO:0000256" key="4">
    <source>
        <dbReference type="ARBA" id="ARBA00014619"/>
    </source>
</evidence>
<evidence type="ECO:0000256" key="19">
    <source>
        <dbReference type="SAM" id="MobiDB-lite"/>
    </source>
</evidence>
<dbReference type="InterPro" id="IPR018936">
    <property type="entry name" value="PI3/4_kinase_CS"/>
</dbReference>
<dbReference type="InterPro" id="IPR044107">
    <property type="entry name" value="PIKKc_ATM"/>
</dbReference>
<comment type="catalytic activity">
    <reaction evidence="18">
        <text>L-seryl-[protein] + ATP = O-phospho-L-seryl-[protein] + ADP + H(+)</text>
        <dbReference type="Rhea" id="RHEA:17989"/>
        <dbReference type="Rhea" id="RHEA-COMP:9863"/>
        <dbReference type="Rhea" id="RHEA-COMP:11604"/>
        <dbReference type="ChEBI" id="CHEBI:15378"/>
        <dbReference type="ChEBI" id="CHEBI:29999"/>
        <dbReference type="ChEBI" id="CHEBI:30616"/>
        <dbReference type="ChEBI" id="CHEBI:83421"/>
        <dbReference type="ChEBI" id="CHEBI:456216"/>
        <dbReference type="EC" id="2.7.11.1"/>
    </reaction>
</comment>
<protein>
    <recommendedName>
        <fullName evidence="4">Serine/threonine-protein kinase TEL1</fullName>
        <ecNumber evidence="3">2.7.11.1</ecNumber>
    </recommendedName>
    <alternativeName>
        <fullName evidence="13">ATM homolog</fullName>
    </alternativeName>
    <alternativeName>
        <fullName evidence="15 16">DNA-damage checkpoint kinase TEL1</fullName>
    </alternativeName>
    <alternativeName>
        <fullName evidence="5">Serine/threonine-protein kinase tel1</fullName>
    </alternativeName>
    <alternativeName>
        <fullName evidence="14">Telomere length regulation protein 1</fullName>
    </alternativeName>
</protein>
<name>A0A2G8RUL2_9APHY</name>
<dbReference type="GO" id="GO:0005634">
    <property type="term" value="C:nucleus"/>
    <property type="evidence" value="ECO:0007669"/>
    <property type="project" value="UniProtKB-SubCell"/>
</dbReference>
<dbReference type="InterPro" id="IPR036940">
    <property type="entry name" value="PI3/4_kinase_cat_sf"/>
</dbReference>
<dbReference type="Gene3D" id="1.10.1070.11">
    <property type="entry name" value="Phosphatidylinositol 3-/4-kinase, catalytic domain"/>
    <property type="match status" value="1"/>
</dbReference>
<evidence type="ECO:0000256" key="9">
    <source>
        <dbReference type="ARBA" id="ARBA00022763"/>
    </source>
</evidence>
<dbReference type="Pfam" id="PF02260">
    <property type="entry name" value="FATC"/>
    <property type="match status" value="1"/>
</dbReference>
<evidence type="ECO:0000256" key="7">
    <source>
        <dbReference type="ARBA" id="ARBA00022679"/>
    </source>
</evidence>
<dbReference type="EC" id="2.7.11.1" evidence="3"/>
<evidence type="ECO:0000256" key="14">
    <source>
        <dbReference type="ARBA" id="ARBA00030222"/>
    </source>
</evidence>
<dbReference type="PROSITE" id="PS51189">
    <property type="entry name" value="FAT"/>
    <property type="match status" value="1"/>
</dbReference>
<evidence type="ECO:0000256" key="16">
    <source>
        <dbReference type="ARBA" id="ARBA00032467"/>
    </source>
</evidence>
<evidence type="ECO:0000256" key="12">
    <source>
        <dbReference type="ARBA" id="ARBA00023242"/>
    </source>
</evidence>
<dbReference type="SMART" id="SM01343">
    <property type="entry name" value="FATC"/>
    <property type="match status" value="1"/>
</dbReference>
<evidence type="ECO:0000256" key="8">
    <source>
        <dbReference type="ARBA" id="ARBA00022741"/>
    </source>
</evidence>
<dbReference type="InterPro" id="IPR000403">
    <property type="entry name" value="PI3/4_kinase_cat_dom"/>
</dbReference>
<proteinExistence type="inferred from homology"/>
<dbReference type="InterPro" id="IPR011009">
    <property type="entry name" value="Kinase-like_dom_sf"/>
</dbReference>
<dbReference type="Proteomes" id="UP000230002">
    <property type="component" value="Unassembled WGS sequence"/>
</dbReference>
<evidence type="ECO:0000256" key="10">
    <source>
        <dbReference type="ARBA" id="ARBA00022777"/>
    </source>
</evidence>
<evidence type="ECO:0000256" key="11">
    <source>
        <dbReference type="ARBA" id="ARBA00022840"/>
    </source>
</evidence>
<dbReference type="PROSITE" id="PS51190">
    <property type="entry name" value="FATC"/>
    <property type="match status" value="1"/>
</dbReference>
<feature type="domain" description="FATC" evidence="22">
    <location>
        <begin position="2452"/>
        <end position="2484"/>
    </location>
</feature>
<organism evidence="23 24">
    <name type="scientific">Ganoderma sinense ZZ0214-1</name>
    <dbReference type="NCBI Taxonomy" id="1077348"/>
    <lineage>
        <taxon>Eukaryota</taxon>
        <taxon>Fungi</taxon>
        <taxon>Dikarya</taxon>
        <taxon>Basidiomycota</taxon>
        <taxon>Agaricomycotina</taxon>
        <taxon>Agaricomycetes</taxon>
        <taxon>Polyporales</taxon>
        <taxon>Polyporaceae</taxon>
        <taxon>Ganoderma</taxon>
    </lineage>
</organism>
<dbReference type="InterPro" id="IPR056802">
    <property type="entry name" value="ATR-like_M-HEAT"/>
</dbReference>
<evidence type="ECO:0000256" key="15">
    <source>
        <dbReference type="ARBA" id="ARBA00031460"/>
    </source>
</evidence>
<dbReference type="InterPro" id="IPR003152">
    <property type="entry name" value="FATC_dom"/>
</dbReference>
<reference evidence="23 24" key="1">
    <citation type="journal article" date="2015" name="Sci. Rep.">
        <title>Chromosome-level genome map provides insights into diverse defense mechanisms in the medicinal fungus Ganoderma sinense.</title>
        <authorList>
            <person name="Zhu Y."/>
            <person name="Xu J."/>
            <person name="Sun C."/>
            <person name="Zhou S."/>
            <person name="Xu H."/>
            <person name="Nelson D.R."/>
            <person name="Qian J."/>
            <person name="Song J."/>
            <person name="Luo H."/>
            <person name="Xiang L."/>
            <person name="Li Y."/>
            <person name="Xu Z."/>
            <person name="Ji A."/>
            <person name="Wang L."/>
            <person name="Lu S."/>
            <person name="Hayward A."/>
            <person name="Sun W."/>
            <person name="Li X."/>
            <person name="Schwartz D.C."/>
            <person name="Wang Y."/>
            <person name="Chen S."/>
        </authorList>
    </citation>
    <scope>NUCLEOTIDE SEQUENCE [LARGE SCALE GENOMIC DNA]</scope>
    <source>
        <strain evidence="23 24">ZZ0214-1</strain>
    </source>
</reference>
<keyword evidence="24" id="KW-1185">Reference proteome</keyword>
<dbReference type="PROSITE" id="PS00916">
    <property type="entry name" value="PI3_4_KINASE_2"/>
    <property type="match status" value="1"/>
</dbReference>
<dbReference type="Gene3D" id="3.30.1010.10">
    <property type="entry name" value="Phosphatidylinositol 3-kinase Catalytic Subunit, Chain A, domain 4"/>
    <property type="match status" value="1"/>
</dbReference>
<feature type="region of interest" description="Disordered" evidence="19">
    <location>
        <begin position="167"/>
        <end position="197"/>
    </location>
</feature>
<dbReference type="OrthoDB" id="381190at2759"/>
<comment type="caution">
    <text evidence="23">The sequence shown here is derived from an EMBL/GenBank/DDBJ whole genome shotgun (WGS) entry which is preliminary data.</text>
</comment>
<accession>A0A2G8RUL2</accession>
<evidence type="ECO:0000256" key="6">
    <source>
        <dbReference type="ARBA" id="ARBA00022527"/>
    </source>
</evidence>
<evidence type="ECO:0000256" key="17">
    <source>
        <dbReference type="ARBA" id="ARBA00047899"/>
    </source>
</evidence>
<evidence type="ECO:0000256" key="1">
    <source>
        <dbReference type="ARBA" id="ARBA00004123"/>
    </source>
</evidence>
<evidence type="ECO:0000259" key="22">
    <source>
        <dbReference type="PROSITE" id="PS51190"/>
    </source>
</evidence>
<evidence type="ECO:0000256" key="5">
    <source>
        <dbReference type="ARBA" id="ARBA00020288"/>
    </source>
</evidence>
<feature type="domain" description="FAT" evidence="21">
    <location>
        <begin position="1409"/>
        <end position="1997"/>
    </location>
</feature>
<dbReference type="SMART" id="SM00146">
    <property type="entry name" value="PI3Kc"/>
    <property type="match status" value="1"/>
</dbReference>
<dbReference type="GO" id="GO:0006281">
    <property type="term" value="P:DNA repair"/>
    <property type="evidence" value="ECO:0007669"/>
    <property type="project" value="InterPro"/>
</dbReference>
<evidence type="ECO:0000259" key="20">
    <source>
        <dbReference type="PROSITE" id="PS50290"/>
    </source>
</evidence>
<dbReference type="GO" id="GO:0005524">
    <property type="term" value="F:ATP binding"/>
    <property type="evidence" value="ECO:0007669"/>
    <property type="project" value="UniProtKB-KW"/>
</dbReference>
<evidence type="ECO:0000256" key="3">
    <source>
        <dbReference type="ARBA" id="ARBA00012513"/>
    </source>
</evidence>
<keyword evidence="11" id="KW-0067">ATP-binding</keyword>
<keyword evidence="9" id="KW-0227">DNA damage</keyword>
<dbReference type="STRING" id="1077348.A0A2G8RUL2"/>
<comment type="catalytic activity">
    <reaction evidence="17">
        <text>L-threonyl-[protein] + ATP = O-phospho-L-threonyl-[protein] + ADP + H(+)</text>
        <dbReference type="Rhea" id="RHEA:46608"/>
        <dbReference type="Rhea" id="RHEA-COMP:11060"/>
        <dbReference type="Rhea" id="RHEA-COMP:11605"/>
        <dbReference type="ChEBI" id="CHEBI:15378"/>
        <dbReference type="ChEBI" id="CHEBI:30013"/>
        <dbReference type="ChEBI" id="CHEBI:30616"/>
        <dbReference type="ChEBI" id="CHEBI:61977"/>
        <dbReference type="ChEBI" id="CHEBI:456216"/>
        <dbReference type="EC" id="2.7.11.1"/>
    </reaction>
</comment>
<dbReference type="GO" id="GO:0004674">
    <property type="term" value="F:protein serine/threonine kinase activity"/>
    <property type="evidence" value="ECO:0007669"/>
    <property type="project" value="UniProtKB-KW"/>
</dbReference>
<feature type="domain" description="PI3K/PI4K catalytic" evidence="20">
    <location>
        <begin position="2117"/>
        <end position="2434"/>
    </location>
</feature>
<evidence type="ECO:0000259" key="21">
    <source>
        <dbReference type="PROSITE" id="PS51189"/>
    </source>
</evidence>
<evidence type="ECO:0000313" key="24">
    <source>
        <dbReference type="Proteomes" id="UP000230002"/>
    </source>
</evidence>
<dbReference type="PROSITE" id="PS50290">
    <property type="entry name" value="PI3_4_KINASE_3"/>
    <property type="match status" value="1"/>
</dbReference>
<dbReference type="Pfam" id="PF00454">
    <property type="entry name" value="PI3_PI4_kinase"/>
    <property type="match status" value="1"/>
</dbReference>
<comment type="similarity">
    <text evidence="2">Belongs to the PI3/PI4-kinase family. ATM subfamily.</text>
</comment>
<dbReference type="PANTHER" id="PTHR37079">
    <property type="entry name" value="SERINE/THREONINE-PROTEIN KINASE ATM"/>
    <property type="match status" value="1"/>
</dbReference>
<dbReference type="PANTHER" id="PTHR37079:SF4">
    <property type="entry name" value="SERINE_THREONINE-PROTEIN KINASE ATM"/>
    <property type="match status" value="1"/>
</dbReference>
<keyword evidence="6" id="KW-0723">Serine/threonine-protein kinase</keyword>